<sequence>MKKQIGFFSALVVGMALFGCSKDPLSDLTYEETQVFFTNRDTQADFKTYKTFSIVDSVYIISNQGEGTSLSETDAAVITRMIHNMQELGYKYVGPDDKPDVGLTLELVDNRYLNLVQVPVGGYWGGYWGGYGGWGMGMPSYFTYQQVQELYWIVNMLDFKNPDTTNQKLKVIWNAQIRGEGLYQTALMSNMVDQLFKQAPYLKIN</sequence>
<comment type="caution">
    <text evidence="2">The sequence shown here is derived from an EMBL/GenBank/DDBJ whole genome shotgun (WGS) entry which is preliminary data.</text>
</comment>
<name>A0ABP8LTY6_9BACT</name>
<gene>
    <name evidence="2" type="ORF">GCM10023091_09710</name>
</gene>
<organism evidence="2 3">
    <name type="scientific">Ravibacter arvi</name>
    <dbReference type="NCBI Taxonomy" id="2051041"/>
    <lineage>
        <taxon>Bacteria</taxon>
        <taxon>Pseudomonadati</taxon>
        <taxon>Bacteroidota</taxon>
        <taxon>Cytophagia</taxon>
        <taxon>Cytophagales</taxon>
        <taxon>Spirosomataceae</taxon>
        <taxon>Ravibacter</taxon>
    </lineage>
</organism>
<dbReference type="Proteomes" id="UP001501508">
    <property type="component" value="Unassembled WGS sequence"/>
</dbReference>
<evidence type="ECO:0000313" key="3">
    <source>
        <dbReference type="Proteomes" id="UP001501508"/>
    </source>
</evidence>
<dbReference type="PROSITE" id="PS51257">
    <property type="entry name" value="PROKAR_LIPOPROTEIN"/>
    <property type="match status" value="1"/>
</dbReference>
<accession>A0ABP8LTY6</accession>
<dbReference type="Pfam" id="PF13590">
    <property type="entry name" value="DUF4136"/>
    <property type="match status" value="1"/>
</dbReference>
<reference evidence="3" key="1">
    <citation type="journal article" date="2019" name="Int. J. Syst. Evol. Microbiol.">
        <title>The Global Catalogue of Microorganisms (GCM) 10K type strain sequencing project: providing services to taxonomists for standard genome sequencing and annotation.</title>
        <authorList>
            <consortium name="The Broad Institute Genomics Platform"/>
            <consortium name="The Broad Institute Genome Sequencing Center for Infectious Disease"/>
            <person name="Wu L."/>
            <person name="Ma J."/>
        </authorList>
    </citation>
    <scope>NUCLEOTIDE SEQUENCE [LARGE SCALE GENOMIC DNA]</scope>
    <source>
        <strain evidence="3">JCM 31920</strain>
    </source>
</reference>
<dbReference type="Gene3D" id="3.30.160.670">
    <property type="match status" value="1"/>
</dbReference>
<protein>
    <recommendedName>
        <fullName evidence="1">DUF4136 domain-containing protein</fullName>
    </recommendedName>
</protein>
<dbReference type="RefSeq" id="WP_345026947.1">
    <property type="nucleotide sequence ID" value="NZ_BAABEY010000011.1"/>
</dbReference>
<proteinExistence type="predicted"/>
<evidence type="ECO:0000313" key="2">
    <source>
        <dbReference type="EMBL" id="GAA4434567.1"/>
    </source>
</evidence>
<feature type="domain" description="DUF4136" evidence="1">
    <location>
        <begin position="38"/>
        <end position="201"/>
    </location>
</feature>
<dbReference type="EMBL" id="BAABEY010000011">
    <property type="protein sequence ID" value="GAA4434567.1"/>
    <property type="molecule type" value="Genomic_DNA"/>
</dbReference>
<evidence type="ECO:0000259" key="1">
    <source>
        <dbReference type="Pfam" id="PF13590"/>
    </source>
</evidence>
<dbReference type="InterPro" id="IPR025411">
    <property type="entry name" value="DUF4136"/>
</dbReference>
<keyword evidence="3" id="KW-1185">Reference proteome</keyword>